<name>A0A8R1IRX6_CAEJA</name>
<reference evidence="2" key="2">
    <citation type="submission" date="2022-06" db="UniProtKB">
        <authorList>
            <consortium name="EnsemblMetazoa"/>
        </authorList>
    </citation>
    <scope>IDENTIFICATION</scope>
    <source>
        <strain evidence="2">DF5081</strain>
    </source>
</reference>
<keyword evidence="1" id="KW-1133">Transmembrane helix</keyword>
<dbReference type="AlphaFoldDB" id="A0A8R1IRX6"/>
<evidence type="ECO:0000313" key="2">
    <source>
        <dbReference type="EnsemblMetazoa" id="CJA36911.1"/>
    </source>
</evidence>
<protein>
    <recommendedName>
        <fullName evidence="4">Transmembrane protein</fullName>
    </recommendedName>
</protein>
<feature type="transmembrane region" description="Helical" evidence="1">
    <location>
        <begin position="26"/>
        <end position="45"/>
    </location>
</feature>
<evidence type="ECO:0000313" key="3">
    <source>
        <dbReference type="Proteomes" id="UP000005237"/>
    </source>
</evidence>
<evidence type="ECO:0008006" key="4">
    <source>
        <dbReference type="Google" id="ProtNLM"/>
    </source>
</evidence>
<proteinExistence type="predicted"/>
<dbReference type="Proteomes" id="UP000005237">
    <property type="component" value="Unassembled WGS sequence"/>
</dbReference>
<accession>A0A8R1IRX6</accession>
<dbReference type="EnsemblMetazoa" id="CJA36911.1">
    <property type="protein sequence ID" value="CJA36911.1"/>
    <property type="gene ID" value="WBGene00212758"/>
</dbReference>
<reference evidence="3" key="1">
    <citation type="submission" date="2010-08" db="EMBL/GenBank/DDBJ databases">
        <authorList>
            <consortium name="Caenorhabditis japonica Sequencing Consortium"/>
            <person name="Wilson R.K."/>
        </authorList>
    </citation>
    <scope>NUCLEOTIDE SEQUENCE [LARGE SCALE GENOMIC DNA]</scope>
    <source>
        <strain evidence="3">DF5081</strain>
    </source>
</reference>
<sequence>MESESHRFSTIHSDCSRTSKRVPYKFTASICMTLVSFSLLFHFSWADLCFCQRLLPLPPPSSSDIFTLVFVSPPPQQLLI</sequence>
<evidence type="ECO:0000256" key="1">
    <source>
        <dbReference type="SAM" id="Phobius"/>
    </source>
</evidence>
<organism evidence="2 3">
    <name type="scientific">Caenorhabditis japonica</name>
    <dbReference type="NCBI Taxonomy" id="281687"/>
    <lineage>
        <taxon>Eukaryota</taxon>
        <taxon>Metazoa</taxon>
        <taxon>Ecdysozoa</taxon>
        <taxon>Nematoda</taxon>
        <taxon>Chromadorea</taxon>
        <taxon>Rhabditida</taxon>
        <taxon>Rhabditina</taxon>
        <taxon>Rhabditomorpha</taxon>
        <taxon>Rhabditoidea</taxon>
        <taxon>Rhabditidae</taxon>
        <taxon>Peloderinae</taxon>
        <taxon>Caenorhabditis</taxon>
    </lineage>
</organism>
<keyword evidence="1" id="KW-0812">Transmembrane</keyword>
<keyword evidence="3" id="KW-1185">Reference proteome</keyword>
<keyword evidence="1" id="KW-0472">Membrane</keyword>